<dbReference type="RefSeq" id="XP_064707784.1">
    <property type="nucleotide sequence ID" value="XM_064856608.1"/>
</dbReference>
<gene>
    <name evidence="4" type="ORF">LTR84_013103</name>
</gene>
<organism evidence="4 5">
    <name type="scientific">Exophiala bonariae</name>
    <dbReference type="NCBI Taxonomy" id="1690606"/>
    <lineage>
        <taxon>Eukaryota</taxon>
        <taxon>Fungi</taxon>
        <taxon>Dikarya</taxon>
        <taxon>Ascomycota</taxon>
        <taxon>Pezizomycotina</taxon>
        <taxon>Eurotiomycetes</taxon>
        <taxon>Chaetothyriomycetidae</taxon>
        <taxon>Chaetothyriales</taxon>
        <taxon>Herpotrichiellaceae</taxon>
        <taxon>Exophiala</taxon>
    </lineage>
</organism>
<dbReference type="GO" id="GO:0008270">
    <property type="term" value="F:zinc ion binding"/>
    <property type="evidence" value="ECO:0007669"/>
    <property type="project" value="InterPro"/>
</dbReference>
<dbReference type="GO" id="GO:0006351">
    <property type="term" value="P:DNA-templated transcription"/>
    <property type="evidence" value="ECO:0007669"/>
    <property type="project" value="InterPro"/>
</dbReference>
<evidence type="ECO:0000313" key="4">
    <source>
        <dbReference type="EMBL" id="KAK5055353.1"/>
    </source>
</evidence>
<dbReference type="GO" id="GO:0003677">
    <property type="term" value="F:DNA binding"/>
    <property type="evidence" value="ECO:0007669"/>
    <property type="project" value="InterPro"/>
</dbReference>
<proteinExistence type="predicted"/>
<dbReference type="Pfam" id="PF04082">
    <property type="entry name" value="Fungal_trans"/>
    <property type="match status" value="1"/>
</dbReference>
<evidence type="ECO:0000256" key="1">
    <source>
        <dbReference type="ARBA" id="ARBA00023242"/>
    </source>
</evidence>
<dbReference type="Proteomes" id="UP001358417">
    <property type="component" value="Unassembled WGS sequence"/>
</dbReference>
<dbReference type="PANTHER" id="PTHR47425:SF3">
    <property type="entry name" value="ZN(II)2CYS6 TRANSCRIPTION FACTOR (EUROFUNG)"/>
    <property type="match status" value="1"/>
</dbReference>
<keyword evidence="1" id="KW-0539">Nucleus</keyword>
<evidence type="ECO:0000259" key="3">
    <source>
        <dbReference type="Pfam" id="PF04082"/>
    </source>
</evidence>
<dbReference type="CDD" id="cd12148">
    <property type="entry name" value="fungal_TF_MHR"/>
    <property type="match status" value="1"/>
</dbReference>
<reference evidence="4 5" key="1">
    <citation type="submission" date="2023-08" db="EMBL/GenBank/DDBJ databases">
        <title>Black Yeasts Isolated from many extreme environments.</title>
        <authorList>
            <person name="Coleine C."/>
            <person name="Stajich J.E."/>
            <person name="Selbmann L."/>
        </authorList>
    </citation>
    <scope>NUCLEOTIDE SEQUENCE [LARGE SCALE GENOMIC DNA]</scope>
    <source>
        <strain evidence="4 5">CCFEE 5792</strain>
    </source>
</reference>
<dbReference type="AlphaFoldDB" id="A0AAV9NE21"/>
<dbReference type="GeneID" id="89981239"/>
<feature type="compositionally biased region" description="Polar residues" evidence="2">
    <location>
        <begin position="10"/>
        <end position="25"/>
    </location>
</feature>
<dbReference type="PANTHER" id="PTHR47425">
    <property type="entry name" value="FARB-RELATED"/>
    <property type="match status" value="1"/>
</dbReference>
<keyword evidence="5" id="KW-1185">Reference proteome</keyword>
<dbReference type="InterPro" id="IPR007219">
    <property type="entry name" value="XnlR_reg_dom"/>
</dbReference>
<dbReference type="EMBL" id="JAVRRD010000009">
    <property type="protein sequence ID" value="KAK5055353.1"/>
    <property type="molecule type" value="Genomic_DNA"/>
</dbReference>
<accession>A0AAV9NE21</accession>
<feature type="domain" description="Xylanolytic transcriptional activator regulatory" evidence="3">
    <location>
        <begin position="74"/>
        <end position="341"/>
    </location>
</feature>
<protein>
    <recommendedName>
        <fullName evidence="3">Xylanolytic transcriptional activator regulatory domain-containing protein</fullName>
    </recommendedName>
</protein>
<name>A0AAV9NE21_9EURO</name>
<comment type="caution">
    <text evidence="4">The sequence shown here is derived from an EMBL/GenBank/DDBJ whole genome shotgun (WGS) entry which is preliminary data.</text>
</comment>
<evidence type="ECO:0000256" key="2">
    <source>
        <dbReference type="SAM" id="MobiDB-lite"/>
    </source>
</evidence>
<sequence length="556" mass="63906">MSRSPESENVLRSSSQDPSWLNQPTDDPHLPTGEMELPHFIKPLPTHLTSEDMDYLRHKGIFDIPGMQSCTDLLHSYVKFVHPLLPLLDLETFLGPMVEVGHPAKISLLLLYAVMCSGAAHVHLDALYKLGYSSRKSARRAFFERARLLYDLDCEPDRLSLVQAFLLMTYWYDSSIRGRYKDRKFWIRESVTLAQDLGLDLELENCVTQRQRVMKRIWWCCFMRDQFVALMTWTPPHFRAGSHIIPMLVLDDFEIEDYSKAVSNTFNEWAFINDERTRIQLAMLCIEKAKLSLCIDQILRVRYISMRHESKTQTLSILVPKRDTNDDFEVIEHDHQLRRWYQAISTSGNFDLKDSTTFGTIKASDTLTIQRVHLKLLFLSALIALHRPQVGDNSRARSGLFQDLSRTKLRETADEVGHLAMCMKELHLGTHIKPNGVTLFLPILLVHLQDIIPDMDNRQGNRIGKYYHCMEILDSLGDQNVPDNLLPMELEVAFRMLNILPSLEASIPPTISSPLHGQELLVPEGSTIPRLFDLGTMTSAEMSLLNDLCQHHQTQL</sequence>
<dbReference type="InterPro" id="IPR052761">
    <property type="entry name" value="Fungal_Detox/Toxin_TFs"/>
</dbReference>
<evidence type="ECO:0000313" key="5">
    <source>
        <dbReference type="Proteomes" id="UP001358417"/>
    </source>
</evidence>
<feature type="region of interest" description="Disordered" evidence="2">
    <location>
        <begin position="1"/>
        <end position="35"/>
    </location>
</feature>